<name>A0A8X6YH09_9ARAC</name>
<comment type="caution">
    <text evidence="1">The sequence shown here is derived from an EMBL/GenBank/DDBJ whole genome shotgun (WGS) entry which is preliminary data.</text>
</comment>
<gene>
    <name evidence="1" type="ORF">TNIN_94761</name>
</gene>
<protein>
    <submittedName>
        <fullName evidence="1">Uncharacterized protein</fullName>
    </submittedName>
</protein>
<dbReference type="EMBL" id="BMAV01018241">
    <property type="protein sequence ID" value="GFY70427.1"/>
    <property type="molecule type" value="Genomic_DNA"/>
</dbReference>
<sequence length="73" mass="8423">MARQHGMSRLTNAVQDLFVQPTVVQDALGRSEVKSSLPVILHEMNSMNWRPKLKFLRMKRFFSIALTSYEDGI</sequence>
<evidence type="ECO:0000313" key="1">
    <source>
        <dbReference type="EMBL" id="GFY70427.1"/>
    </source>
</evidence>
<keyword evidence="2" id="KW-1185">Reference proteome</keyword>
<dbReference type="AlphaFoldDB" id="A0A8X6YH09"/>
<reference evidence="1" key="1">
    <citation type="submission" date="2020-08" db="EMBL/GenBank/DDBJ databases">
        <title>Multicomponent nature underlies the extraordinary mechanical properties of spider dragline silk.</title>
        <authorList>
            <person name="Kono N."/>
            <person name="Nakamura H."/>
            <person name="Mori M."/>
            <person name="Yoshida Y."/>
            <person name="Ohtoshi R."/>
            <person name="Malay A.D."/>
            <person name="Moran D.A.P."/>
            <person name="Tomita M."/>
            <person name="Numata K."/>
            <person name="Arakawa K."/>
        </authorList>
    </citation>
    <scope>NUCLEOTIDE SEQUENCE</scope>
</reference>
<dbReference type="Proteomes" id="UP000886998">
    <property type="component" value="Unassembled WGS sequence"/>
</dbReference>
<proteinExistence type="predicted"/>
<organism evidence="1 2">
    <name type="scientific">Trichonephila inaurata madagascariensis</name>
    <dbReference type="NCBI Taxonomy" id="2747483"/>
    <lineage>
        <taxon>Eukaryota</taxon>
        <taxon>Metazoa</taxon>
        <taxon>Ecdysozoa</taxon>
        <taxon>Arthropoda</taxon>
        <taxon>Chelicerata</taxon>
        <taxon>Arachnida</taxon>
        <taxon>Araneae</taxon>
        <taxon>Araneomorphae</taxon>
        <taxon>Entelegynae</taxon>
        <taxon>Araneoidea</taxon>
        <taxon>Nephilidae</taxon>
        <taxon>Trichonephila</taxon>
        <taxon>Trichonephila inaurata</taxon>
    </lineage>
</organism>
<evidence type="ECO:0000313" key="2">
    <source>
        <dbReference type="Proteomes" id="UP000886998"/>
    </source>
</evidence>
<accession>A0A8X6YH09</accession>